<dbReference type="GO" id="GO:0005829">
    <property type="term" value="C:cytosol"/>
    <property type="evidence" value="ECO:0007669"/>
    <property type="project" value="TreeGrafter"/>
</dbReference>
<name>A0A4R2R4Z0_9PSEU</name>
<dbReference type="PANTHER" id="PTHR11070">
    <property type="entry name" value="UVRD / RECB / PCRA DNA HELICASE FAMILY MEMBER"/>
    <property type="match status" value="1"/>
</dbReference>
<evidence type="ECO:0000313" key="3">
    <source>
        <dbReference type="Proteomes" id="UP000294911"/>
    </source>
</evidence>
<sequence>MSALPAAPDAEGLSPAEHAVFTALREQLPESASLVTNLVLTRVDKDREADAVVVWPGVGVAIIEVKGGQIDYANGRWVNVIGKKRKPISNPARQAREFKYGLRGTLRTLPRWSGGDPRLAHHVAVPFTTLRDDFGTTECPRYLISDQRDLARLGERIRDQLLALRDQPAPPTEAEAAQLVDVLRGPHQPQIDLAGQLAANDAQRSEQCRLYTLQQGRMLEMLREQPRVQVMGGAGTGKTFLAVAQASRFAQQGKRVALLCFNRGLAELLRREVAALPQGHRPARVGTFHSFAYWLGGRPAGGHEPGPEFYEREAARLMATGAAELSNRDRFDALVIDEVQDFAPTWWEPLHALLRNPDRGSVIAFADEGQRVFDRGAIPEEGFLTLRLDENVRNSKQIARAFQPYGAQPVTPRGVDGPEVRFVRCAVREAVPTADRMLAELLREGWKPADVLVLTTRAAHPQQARRIAELGKNGYRDSFWDGSSTFYGHVKSVKGLERKAVVLALNGFPDSAQERQLRYVGMSRATDLLVVCGPG</sequence>
<dbReference type="InterPro" id="IPR000212">
    <property type="entry name" value="DNA_helicase_UvrD/REP"/>
</dbReference>
<dbReference type="GO" id="GO:0005524">
    <property type="term" value="F:ATP binding"/>
    <property type="evidence" value="ECO:0007669"/>
    <property type="project" value="InterPro"/>
</dbReference>
<proteinExistence type="predicted"/>
<reference evidence="2 3" key="1">
    <citation type="submission" date="2019-03" db="EMBL/GenBank/DDBJ databases">
        <title>Genomic Encyclopedia of Type Strains, Phase IV (KMG-IV): sequencing the most valuable type-strain genomes for metagenomic binning, comparative biology and taxonomic classification.</title>
        <authorList>
            <person name="Goeker M."/>
        </authorList>
    </citation>
    <scope>NUCLEOTIDE SEQUENCE [LARGE SCALE GENOMIC DNA]</scope>
    <source>
        <strain evidence="2 3">DSM 45765</strain>
    </source>
</reference>
<accession>A0A4R2R4Z0</accession>
<dbReference type="GO" id="GO:0000725">
    <property type="term" value="P:recombinational repair"/>
    <property type="evidence" value="ECO:0007669"/>
    <property type="project" value="TreeGrafter"/>
</dbReference>
<dbReference type="Gene3D" id="3.40.50.300">
    <property type="entry name" value="P-loop containing nucleotide triphosphate hydrolases"/>
    <property type="match status" value="3"/>
</dbReference>
<dbReference type="OrthoDB" id="4509614at2"/>
<dbReference type="GO" id="GO:0003677">
    <property type="term" value="F:DNA binding"/>
    <property type="evidence" value="ECO:0007669"/>
    <property type="project" value="InterPro"/>
</dbReference>
<evidence type="ECO:0000313" key="2">
    <source>
        <dbReference type="EMBL" id="TCP57087.1"/>
    </source>
</evidence>
<dbReference type="SUPFAM" id="SSF52540">
    <property type="entry name" value="P-loop containing nucleoside triphosphate hydrolases"/>
    <property type="match status" value="1"/>
</dbReference>
<evidence type="ECO:0000259" key="1">
    <source>
        <dbReference type="Pfam" id="PF08378"/>
    </source>
</evidence>
<dbReference type="InterPro" id="IPR011528">
    <property type="entry name" value="NERD"/>
</dbReference>
<dbReference type="Pfam" id="PF13245">
    <property type="entry name" value="AAA_19"/>
    <property type="match status" value="1"/>
</dbReference>
<dbReference type="Pfam" id="PF08378">
    <property type="entry name" value="NERD"/>
    <property type="match status" value="1"/>
</dbReference>
<gene>
    <name evidence="2" type="ORF">EV191_1011039</name>
</gene>
<organism evidence="2 3">
    <name type="scientific">Tamaricihabitans halophyticus</name>
    <dbReference type="NCBI Taxonomy" id="1262583"/>
    <lineage>
        <taxon>Bacteria</taxon>
        <taxon>Bacillati</taxon>
        <taxon>Actinomycetota</taxon>
        <taxon>Actinomycetes</taxon>
        <taxon>Pseudonocardiales</taxon>
        <taxon>Pseudonocardiaceae</taxon>
        <taxon>Tamaricihabitans</taxon>
    </lineage>
</organism>
<dbReference type="GO" id="GO:0043138">
    <property type="term" value="F:3'-5' DNA helicase activity"/>
    <property type="evidence" value="ECO:0007669"/>
    <property type="project" value="TreeGrafter"/>
</dbReference>
<protein>
    <submittedName>
        <fullName evidence="2">AAA domain-containing protein</fullName>
    </submittedName>
</protein>
<dbReference type="InterPro" id="IPR027417">
    <property type="entry name" value="P-loop_NTPase"/>
</dbReference>
<feature type="domain" description="NERD" evidence="1">
    <location>
        <begin position="16"/>
        <end position="111"/>
    </location>
</feature>
<dbReference type="AlphaFoldDB" id="A0A4R2R4Z0"/>
<dbReference type="Proteomes" id="UP000294911">
    <property type="component" value="Unassembled WGS sequence"/>
</dbReference>
<dbReference type="PANTHER" id="PTHR11070:SF3">
    <property type="entry name" value="DNA 3'-5' HELICASE"/>
    <property type="match status" value="1"/>
</dbReference>
<dbReference type="RefSeq" id="WP_132875608.1">
    <property type="nucleotide sequence ID" value="NZ_SLXQ01000001.1"/>
</dbReference>
<dbReference type="EMBL" id="SLXQ01000001">
    <property type="protein sequence ID" value="TCP57087.1"/>
    <property type="molecule type" value="Genomic_DNA"/>
</dbReference>
<keyword evidence="3" id="KW-1185">Reference proteome</keyword>
<comment type="caution">
    <text evidence="2">The sequence shown here is derived from an EMBL/GenBank/DDBJ whole genome shotgun (WGS) entry which is preliminary data.</text>
</comment>